<dbReference type="GO" id="GO:0001851">
    <property type="term" value="F:complement component C3b binding"/>
    <property type="evidence" value="ECO:0007669"/>
    <property type="project" value="TreeGrafter"/>
</dbReference>
<dbReference type="PANTHER" id="PTHR15466:SF2">
    <property type="entry name" value="V-SET AND IMMUNOGLOBULIN DOMAIN-CONTAINING PROTEIN 4"/>
    <property type="match status" value="1"/>
</dbReference>
<dbReference type="SMART" id="SM00409">
    <property type="entry name" value="IG"/>
    <property type="match status" value="2"/>
</dbReference>
<dbReference type="InterPro" id="IPR007110">
    <property type="entry name" value="Ig-like_dom"/>
</dbReference>
<feature type="domain" description="Ig-like" evidence="3">
    <location>
        <begin position="149"/>
        <end position="226"/>
    </location>
</feature>
<evidence type="ECO:0000313" key="5">
    <source>
        <dbReference type="Proteomes" id="UP000694620"/>
    </source>
</evidence>
<reference evidence="4" key="2">
    <citation type="submission" date="2025-08" db="UniProtKB">
        <authorList>
            <consortium name="Ensembl"/>
        </authorList>
    </citation>
    <scope>IDENTIFICATION</scope>
</reference>
<dbReference type="GO" id="GO:0045957">
    <property type="term" value="P:negative regulation of complement activation, alternative pathway"/>
    <property type="evidence" value="ECO:0007669"/>
    <property type="project" value="TreeGrafter"/>
</dbReference>
<dbReference type="Pfam" id="PF13927">
    <property type="entry name" value="Ig_3"/>
    <property type="match status" value="1"/>
</dbReference>
<dbReference type="InterPro" id="IPR013106">
    <property type="entry name" value="Ig_V-set"/>
</dbReference>
<gene>
    <name evidence="4" type="primary">LOC114662137</name>
</gene>
<dbReference type="InterPro" id="IPR039939">
    <property type="entry name" value="VSIG4"/>
</dbReference>
<dbReference type="Ensembl" id="ENSECRT00000017296.1">
    <property type="protein sequence ID" value="ENSECRP00000016984.1"/>
    <property type="gene ID" value="ENSECRG00000011283.1"/>
</dbReference>
<dbReference type="InterPro" id="IPR036179">
    <property type="entry name" value="Ig-like_dom_sf"/>
</dbReference>
<dbReference type="SUPFAM" id="SSF48726">
    <property type="entry name" value="Immunoglobulin"/>
    <property type="match status" value="2"/>
</dbReference>
<dbReference type="SMART" id="SM00408">
    <property type="entry name" value="IGc2"/>
    <property type="match status" value="1"/>
</dbReference>
<dbReference type="SMART" id="SM00406">
    <property type="entry name" value="IGv"/>
    <property type="match status" value="1"/>
</dbReference>
<accession>A0A8C4SFW4</accession>
<keyword evidence="2" id="KW-0472">Membrane</keyword>
<dbReference type="GO" id="GO:0043031">
    <property type="term" value="P:negative regulation of macrophage activation"/>
    <property type="evidence" value="ECO:0007669"/>
    <property type="project" value="InterPro"/>
</dbReference>
<dbReference type="GO" id="GO:0032703">
    <property type="term" value="P:negative regulation of interleukin-2 production"/>
    <property type="evidence" value="ECO:0007669"/>
    <property type="project" value="InterPro"/>
</dbReference>
<name>A0A8C4SFW4_ERPCA</name>
<dbReference type="Pfam" id="PF07686">
    <property type="entry name" value="V-set"/>
    <property type="match status" value="1"/>
</dbReference>
<dbReference type="Proteomes" id="UP000694620">
    <property type="component" value="Chromosome 12"/>
</dbReference>
<feature type="compositionally biased region" description="Low complexity" evidence="1">
    <location>
        <begin position="275"/>
        <end position="287"/>
    </location>
</feature>
<protein>
    <recommendedName>
        <fullName evidence="3">Ig-like domain-containing protein</fullName>
    </recommendedName>
</protein>
<evidence type="ECO:0000256" key="1">
    <source>
        <dbReference type="SAM" id="MobiDB-lite"/>
    </source>
</evidence>
<feature type="transmembrane region" description="Helical" evidence="2">
    <location>
        <begin position="395"/>
        <end position="420"/>
    </location>
</feature>
<dbReference type="Gene3D" id="2.60.40.10">
    <property type="entry name" value="Immunoglobulins"/>
    <property type="match status" value="2"/>
</dbReference>
<dbReference type="PANTHER" id="PTHR15466">
    <property type="entry name" value="V-SET AND IMMUNOGLOBULIN DOMAIN CONTAINING 4"/>
    <property type="match status" value="1"/>
</dbReference>
<dbReference type="InterPro" id="IPR003598">
    <property type="entry name" value="Ig_sub2"/>
</dbReference>
<dbReference type="GO" id="GO:0042130">
    <property type="term" value="P:negative regulation of T cell proliferation"/>
    <property type="evidence" value="ECO:0007669"/>
    <property type="project" value="InterPro"/>
</dbReference>
<dbReference type="InterPro" id="IPR013783">
    <property type="entry name" value="Ig-like_fold"/>
</dbReference>
<keyword evidence="5" id="KW-1185">Reference proteome</keyword>
<evidence type="ECO:0000256" key="2">
    <source>
        <dbReference type="SAM" id="Phobius"/>
    </source>
</evidence>
<evidence type="ECO:0000313" key="4">
    <source>
        <dbReference type="Ensembl" id="ENSECRP00000016984.1"/>
    </source>
</evidence>
<feature type="region of interest" description="Disordered" evidence="1">
    <location>
        <begin position="274"/>
        <end position="302"/>
    </location>
</feature>
<sequence length="448" mass="49499">MAPLCHHLKNHSGTFIFKSEEADPPSELTSIKEITVLWGSNLTIPCSYQPSSSYSENRQKWTIMQFTGEKSIFSRHGDESTISLLEYRGRVSVPDISTVGNVSLTLTKVTLEDRGDYICEVDLRSKDGQITPLSAHTKIIILRVPVSKPVITNVKSPHTIFEGEALRMYCTTSGSPPVKYRWCKKKSDSFEQVMEFTDSLLRHHATLSDSGEYYCTAENKAPEVINRKSDPVLVTVLAKERTTTSIMSLLNPTSAWHETTSRNFEDESKVLTTTSSSSSSSFSFSSSVDKTSADPAWHETTSRNFEDESKVLTTTSSSSSSSFSFSSSVDKTSADPAQYDVNSKVFETDMSTIKDAVTVYPSSSRASIITTQYNVTSQVSEMDGTTDKAHLRSSLATVIFITLISAVALAVLISLAICIYMRKKKGKKKFGYNSAPLDNVTELKNLKI</sequence>
<dbReference type="AlphaFoldDB" id="A0A8C4SFW4"/>
<dbReference type="PROSITE" id="PS50835">
    <property type="entry name" value="IG_LIKE"/>
    <property type="match status" value="2"/>
</dbReference>
<reference evidence="4" key="1">
    <citation type="submission" date="2021-06" db="EMBL/GenBank/DDBJ databases">
        <authorList>
            <consortium name="Wellcome Sanger Institute Data Sharing"/>
        </authorList>
    </citation>
    <scope>NUCLEOTIDE SEQUENCE [LARGE SCALE GENOMIC DNA]</scope>
</reference>
<evidence type="ECO:0000259" key="3">
    <source>
        <dbReference type="PROSITE" id="PS50835"/>
    </source>
</evidence>
<keyword evidence="2" id="KW-0812">Transmembrane</keyword>
<feature type="domain" description="Ig-like" evidence="3">
    <location>
        <begin position="24"/>
        <end position="131"/>
    </location>
</feature>
<proteinExistence type="predicted"/>
<reference evidence="4" key="3">
    <citation type="submission" date="2025-09" db="UniProtKB">
        <authorList>
            <consortium name="Ensembl"/>
        </authorList>
    </citation>
    <scope>IDENTIFICATION</scope>
</reference>
<dbReference type="GeneTree" id="ENSGT00390000001432"/>
<dbReference type="InterPro" id="IPR003599">
    <property type="entry name" value="Ig_sub"/>
</dbReference>
<keyword evidence="2" id="KW-1133">Transmembrane helix</keyword>
<organism evidence="4 5">
    <name type="scientific">Erpetoichthys calabaricus</name>
    <name type="common">Rope fish</name>
    <name type="synonym">Calamoichthys calabaricus</name>
    <dbReference type="NCBI Taxonomy" id="27687"/>
    <lineage>
        <taxon>Eukaryota</taxon>
        <taxon>Metazoa</taxon>
        <taxon>Chordata</taxon>
        <taxon>Craniata</taxon>
        <taxon>Vertebrata</taxon>
        <taxon>Euteleostomi</taxon>
        <taxon>Actinopterygii</taxon>
        <taxon>Polypteriformes</taxon>
        <taxon>Polypteridae</taxon>
        <taxon>Erpetoichthys</taxon>
    </lineage>
</organism>